<dbReference type="Gene3D" id="3.30.1150.10">
    <property type="match status" value="1"/>
</dbReference>
<keyword evidence="1" id="KW-0732">Signal</keyword>
<feature type="signal peptide" evidence="1">
    <location>
        <begin position="1"/>
        <end position="15"/>
    </location>
</feature>
<name>A0A1G4YSV8_9ENTR</name>
<dbReference type="Pfam" id="PF06519">
    <property type="entry name" value="TolA"/>
    <property type="match status" value="1"/>
</dbReference>
<dbReference type="GO" id="GO:0016020">
    <property type="term" value="C:membrane"/>
    <property type="evidence" value="ECO:0007669"/>
    <property type="project" value="InterPro"/>
</dbReference>
<feature type="chain" id="PRO_5033056784" evidence="1">
    <location>
        <begin position="16"/>
        <end position="130"/>
    </location>
</feature>
<dbReference type="GO" id="GO:0043213">
    <property type="term" value="P:bacteriocin transport"/>
    <property type="evidence" value="ECO:0007669"/>
    <property type="project" value="InterPro"/>
</dbReference>
<dbReference type="EMBL" id="FMUI01000010">
    <property type="protein sequence ID" value="SCX55998.1"/>
    <property type="molecule type" value="Genomic_DNA"/>
</dbReference>
<reference evidence="2 3" key="1">
    <citation type="submission" date="2016-10" db="EMBL/GenBank/DDBJ databases">
        <authorList>
            <person name="Varghese N."/>
            <person name="Submissions S."/>
        </authorList>
    </citation>
    <scope>NUCLEOTIDE SEQUENCE [LARGE SCALE GENOMIC DNA]</scope>
    <source>
        <strain evidence="2 3">CGMCC 1.12102</strain>
    </source>
</reference>
<dbReference type="GO" id="GO:0019534">
    <property type="term" value="F:toxin transmembrane transporter activity"/>
    <property type="evidence" value="ECO:0007669"/>
    <property type="project" value="InterPro"/>
</dbReference>
<evidence type="ECO:0000313" key="2">
    <source>
        <dbReference type="EMBL" id="SCX55998.1"/>
    </source>
</evidence>
<comment type="caution">
    <text evidence="2">The sequence shown here is derived from an EMBL/GenBank/DDBJ whole genome shotgun (WGS) entry which is preliminary data.</text>
</comment>
<proteinExistence type="predicted"/>
<evidence type="ECO:0000256" key="1">
    <source>
        <dbReference type="SAM" id="SignalP"/>
    </source>
</evidence>
<protein>
    <submittedName>
        <fullName evidence="2">TolA C-terminal</fullName>
    </submittedName>
</protein>
<dbReference type="PROSITE" id="PS51257">
    <property type="entry name" value="PROKAR_LIPOPROTEIN"/>
    <property type="match status" value="1"/>
</dbReference>
<accession>A0A1G4YSV8</accession>
<dbReference type="SUPFAM" id="SSF74653">
    <property type="entry name" value="TolA/TonB C-terminal domain"/>
    <property type="match status" value="1"/>
</dbReference>
<evidence type="ECO:0000313" key="3">
    <source>
        <dbReference type="Proteomes" id="UP000183569"/>
    </source>
</evidence>
<dbReference type="RefSeq" id="WP_017458987.1">
    <property type="nucleotide sequence ID" value="NZ_FMUI01000010.1"/>
</dbReference>
<dbReference type="InterPro" id="IPR014161">
    <property type="entry name" value="Tol-Pal_TolA"/>
</dbReference>
<sequence>MKKFLLLILLGTVVAGCTPLHPSGCHKTTALGSCDSGRFTDQDEYGKQARAIKNAIESQLSDRSGWKGKKCRLHLEFAYDGKLNNIETREGNKAYCAALKTAAQRAVFPAFPSQRIYQAFESSRFMMVGE</sequence>
<dbReference type="AlphaFoldDB" id="A0A1G4YSV8"/>
<dbReference type="Proteomes" id="UP000183569">
    <property type="component" value="Unassembled WGS sequence"/>
</dbReference>
<organism evidence="2 3">
    <name type="scientific">Kosakonia sacchari</name>
    <dbReference type="NCBI Taxonomy" id="1158459"/>
    <lineage>
        <taxon>Bacteria</taxon>
        <taxon>Pseudomonadati</taxon>
        <taxon>Pseudomonadota</taxon>
        <taxon>Gammaproteobacteria</taxon>
        <taxon>Enterobacterales</taxon>
        <taxon>Enterobacteriaceae</taxon>
        <taxon>Kosakonia</taxon>
    </lineage>
</organism>
<dbReference type="GeneID" id="23846411"/>
<gene>
    <name evidence="2" type="ORF">SAMN02927897_03235</name>
</gene>